<proteinExistence type="predicted"/>
<evidence type="ECO:0000313" key="1">
    <source>
        <dbReference type="EMBL" id="KAJ8734940.1"/>
    </source>
</evidence>
<sequence>MHSVEMQKSVSVQVDSDFALLLPSGVYEIKKMEPRAKLRKVILFCLLLSLFGMVAFGYFCPDQVCALSPRERVSESLALSYAEAPGRPLPDVIAQPGLSYDEVLHDDFRFDLNAHDVMVFLHIQKTGGTSFGKHLVMDLDLKRPCNCQRARKRCHCFRPHSNEIWLFSRYSTGWKCGLHADFTELTACVGGELDRHEGSAVHRRYFYITLLREPVSRYLSEYRHVKRGATWKGSRHWCQGRTATASEVPACYSGDSWRGVTLDEFMTCPWNLANNRQTRMLADLALVGCYNGTLKHRTAETDRVLLASAKRNLAAMAYFGLTEFQKISQYVFEETFNLLFAVPFTQHNATVSGATLAALSPAQIAHIKRLNSLDLELYEFAKNLMFKRFEALKKRDTDFEYRWRHLGEVARSGVTEFDWDSNLEDATTEKPKACGSDARRTKGISALIRNVQSSSKDKGTELYAPQRKY</sequence>
<gene>
    <name evidence="1" type="ORF">PYW08_014190</name>
</gene>
<organism evidence="1 2">
    <name type="scientific">Mythimna loreyi</name>
    <dbReference type="NCBI Taxonomy" id="667449"/>
    <lineage>
        <taxon>Eukaryota</taxon>
        <taxon>Metazoa</taxon>
        <taxon>Ecdysozoa</taxon>
        <taxon>Arthropoda</taxon>
        <taxon>Hexapoda</taxon>
        <taxon>Insecta</taxon>
        <taxon>Pterygota</taxon>
        <taxon>Neoptera</taxon>
        <taxon>Endopterygota</taxon>
        <taxon>Lepidoptera</taxon>
        <taxon>Glossata</taxon>
        <taxon>Ditrysia</taxon>
        <taxon>Noctuoidea</taxon>
        <taxon>Noctuidae</taxon>
        <taxon>Noctuinae</taxon>
        <taxon>Hadenini</taxon>
        <taxon>Mythimna</taxon>
    </lineage>
</organism>
<reference evidence="1" key="1">
    <citation type="submission" date="2023-03" db="EMBL/GenBank/DDBJ databases">
        <title>Chromosome-level genomes of two armyworms, Mythimna separata and Mythimna loreyi, provide insights into the biosynthesis and reception of sex pheromones.</title>
        <authorList>
            <person name="Zhao H."/>
        </authorList>
    </citation>
    <scope>NUCLEOTIDE SEQUENCE</scope>
    <source>
        <strain evidence="1">BeijingLab</strain>
    </source>
</reference>
<evidence type="ECO:0000313" key="2">
    <source>
        <dbReference type="Proteomes" id="UP001231649"/>
    </source>
</evidence>
<name>A0ACC2R6Q6_9NEOP</name>
<accession>A0ACC2R6Q6</accession>
<protein>
    <submittedName>
        <fullName evidence="1">Uncharacterized protein</fullName>
    </submittedName>
</protein>
<comment type="caution">
    <text evidence="1">The sequence shown here is derived from an EMBL/GenBank/DDBJ whole genome shotgun (WGS) entry which is preliminary data.</text>
</comment>
<dbReference type="EMBL" id="CM056781">
    <property type="protein sequence ID" value="KAJ8734940.1"/>
    <property type="molecule type" value="Genomic_DNA"/>
</dbReference>
<dbReference type="Proteomes" id="UP001231649">
    <property type="component" value="Chromosome 5"/>
</dbReference>
<keyword evidence="2" id="KW-1185">Reference proteome</keyword>